<evidence type="ECO:0000259" key="7">
    <source>
        <dbReference type="Pfam" id="PF01545"/>
    </source>
</evidence>
<feature type="transmembrane region" description="Helical" evidence="6">
    <location>
        <begin position="159"/>
        <end position="185"/>
    </location>
</feature>
<protein>
    <submittedName>
        <fullName evidence="8">Cation diffusion facilitator family transporter</fullName>
    </submittedName>
</protein>
<dbReference type="AlphaFoldDB" id="A0A4S8P8Z5"/>
<name>A0A4S8P8Z5_9ACTN</name>
<dbReference type="Pfam" id="PF01545">
    <property type="entry name" value="Cation_efflux"/>
    <property type="match status" value="1"/>
</dbReference>
<organism evidence="8 9">
    <name type="scientific">Glycomyces paridis</name>
    <dbReference type="NCBI Taxonomy" id="2126555"/>
    <lineage>
        <taxon>Bacteria</taxon>
        <taxon>Bacillati</taxon>
        <taxon>Actinomycetota</taxon>
        <taxon>Actinomycetes</taxon>
        <taxon>Glycomycetales</taxon>
        <taxon>Glycomycetaceae</taxon>
        <taxon>Glycomyces</taxon>
    </lineage>
</organism>
<dbReference type="GO" id="GO:0008324">
    <property type="term" value="F:monoatomic cation transmembrane transporter activity"/>
    <property type="evidence" value="ECO:0007669"/>
    <property type="project" value="InterPro"/>
</dbReference>
<evidence type="ECO:0000256" key="2">
    <source>
        <dbReference type="ARBA" id="ARBA00022448"/>
    </source>
</evidence>
<dbReference type="SUPFAM" id="SSF161111">
    <property type="entry name" value="Cation efflux protein transmembrane domain-like"/>
    <property type="match status" value="1"/>
</dbReference>
<dbReference type="OrthoDB" id="9806522at2"/>
<evidence type="ECO:0000256" key="5">
    <source>
        <dbReference type="ARBA" id="ARBA00023136"/>
    </source>
</evidence>
<dbReference type="Gene3D" id="1.20.1510.10">
    <property type="entry name" value="Cation efflux protein transmembrane domain"/>
    <property type="match status" value="1"/>
</dbReference>
<dbReference type="RefSeq" id="WP_136531869.1">
    <property type="nucleotide sequence ID" value="NZ_STGX01000020.1"/>
</dbReference>
<dbReference type="InterPro" id="IPR002524">
    <property type="entry name" value="Cation_efflux"/>
</dbReference>
<feature type="transmembrane region" description="Helical" evidence="6">
    <location>
        <begin position="9"/>
        <end position="30"/>
    </location>
</feature>
<keyword evidence="5 6" id="KW-0472">Membrane</keyword>
<evidence type="ECO:0000313" key="9">
    <source>
        <dbReference type="Proteomes" id="UP000305792"/>
    </source>
</evidence>
<evidence type="ECO:0000313" key="8">
    <source>
        <dbReference type="EMBL" id="THV24319.1"/>
    </source>
</evidence>
<dbReference type="InterPro" id="IPR040177">
    <property type="entry name" value="SLC30A9"/>
</dbReference>
<dbReference type="InterPro" id="IPR027469">
    <property type="entry name" value="Cation_efflux_TMD_sf"/>
</dbReference>
<feature type="domain" description="Cation efflux protein transmembrane" evidence="7">
    <location>
        <begin position="11"/>
        <end position="218"/>
    </location>
</feature>
<sequence length="305" mass="31998">MSAEGGTKAIVAALLANTGIAISKFVAAAITGSASMLAEGVHSVADAANQVLLLIGGKRSRREASPAHPFGYGRERYIYAFIVSIVLFSIGGVYALYEGWHKLQDTEHGLESPLVAVIVLVVAIILESFSLRTAVKESNAVRGKQSWVRFIKGSRSPELPVILLEDIGALVGLVLALFGVGLTWITGNSLFDALGTMSIGVLLVCIAIVLAIEIRSMLIGESATLEDIAAIKQAINEGDANSLIHLKTLHIGPDELLVAAKIGIGSSETGSQVAAEIDAAEARIRAAVPTAKLIYIEPDIPRVDA</sequence>
<evidence type="ECO:0000256" key="1">
    <source>
        <dbReference type="ARBA" id="ARBA00004141"/>
    </source>
</evidence>
<dbReference type="GO" id="GO:0016020">
    <property type="term" value="C:membrane"/>
    <property type="evidence" value="ECO:0007669"/>
    <property type="project" value="UniProtKB-SubCell"/>
</dbReference>
<comment type="subcellular location">
    <subcellularLocation>
        <location evidence="1">Membrane</location>
        <topology evidence="1">Multi-pass membrane protein</topology>
    </subcellularLocation>
</comment>
<dbReference type="NCBIfam" id="TIGR01297">
    <property type="entry name" value="CDF"/>
    <property type="match status" value="1"/>
</dbReference>
<gene>
    <name evidence="8" type="ORF">E9998_22105</name>
</gene>
<keyword evidence="4 6" id="KW-1133">Transmembrane helix</keyword>
<keyword evidence="2" id="KW-0813">Transport</keyword>
<dbReference type="PANTHER" id="PTHR13414:SF9">
    <property type="entry name" value="PROTON-COUPLED ZINC ANTIPORTER SLC30A9, MITOCHONDRIAL"/>
    <property type="match status" value="1"/>
</dbReference>
<comment type="caution">
    <text evidence="8">The sequence shown here is derived from an EMBL/GenBank/DDBJ whole genome shotgun (WGS) entry which is preliminary data.</text>
</comment>
<reference evidence="8 9" key="1">
    <citation type="journal article" date="2018" name="Int. J. Syst. Evol. Microbiol.">
        <title>Glycomyces paridis sp. nov., isolated from the medicinal plant Paris polyphylla.</title>
        <authorList>
            <person name="Fang X.M."/>
            <person name="Bai J.L."/>
            <person name="Su J."/>
            <person name="Zhao L.L."/>
            <person name="Liu H.Y."/>
            <person name="Ma B.P."/>
            <person name="Zhang Y.Q."/>
            <person name="Yu L.Y."/>
        </authorList>
    </citation>
    <scope>NUCLEOTIDE SEQUENCE [LARGE SCALE GENOMIC DNA]</scope>
    <source>
        <strain evidence="8 9">CPCC 204357</strain>
    </source>
</reference>
<dbReference type="PANTHER" id="PTHR13414">
    <property type="entry name" value="HUEL-CATION TRANSPORTER"/>
    <property type="match status" value="1"/>
</dbReference>
<feature type="transmembrane region" description="Helical" evidence="6">
    <location>
        <begin position="117"/>
        <end position="135"/>
    </location>
</feature>
<keyword evidence="3 6" id="KW-0812">Transmembrane</keyword>
<accession>A0A4S8P8Z5</accession>
<dbReference type="GO" id="GO:0006829">
    <property type="term" value="P:zinc ion transport"/>
    <property type="evidence" value="ECO:0007669"/>
    <property type="project" value="InterPro"/>
</dbReference>
<feature type="transmembrane region" description="Helical" evidence="6">
    <location>
        <begin position="77"/>
        <end position="97"/>
    </location>
</feature>
<dbReference type="InterPro" id="IPR058533">
    <property type="entry name" value="Cation_efflux_TM"/>
</dbReference>
<dbReference type="Proteomes" id="UP000305792">
    <property type="component" value="Unassembled WGS sequence"/>
</dbReference>
<evidence type="ECO:0000256" key="6">
    <source>
        <dbReference type="SAM" id="Phobius"/>
    </source>
</evidence>
<dbReference type="EMBL" id="STGX01000020">
    <property type="protein sequence ID" value="THV24319.1"/>
    <property type="molecule type" value="Genomic_DNA"/>
</dbReference>
<proteinExistence type="predicted"/>
<evidence type="ECO:0000256" key="3">
    <source>
        <dbReference type="ARBA" id="ARBA00022692"/>
    </source>
</evidence>
<keyword evidence="9" id="KW-1185">Reference proteome</keyword>
<feature type="transmembrane region" description="Helical" evidence="6">
    <location>
        <begin position="191"/>
        <end position="212"/>
    </location>
</feature>
<evidence type="ECO:0000256" key="4">
    <source>
        <dbReference type="ARBA" id="ARBA00022989"/>
    </source>
</evidence>